<evidence type="ECO:0000313" key="2">
    <source>
        <dbReference type="Proteomes" id="UP000051952"/>
    </source>
</evidence>
<proteinExistence type="predicted"/>
<protein>
    <submittedName>
        <fullName evidence="1">Uncharacterized protein</fullName>
    </submittedName>
</protein>
<sequence length="459" mass="49253">MPITARLHNHEVDSTRKQRDDDAAMFPGGWRAVPKFVIDHRFVTVSIETRLLKRSPASVHGGLFITFSYHLNNSQGVSSLRPPAAVSLRGGLRPQRFILTTCADDDHPQHVTICQRSLAIASVLYHGCATALFIDTMRCGVLTWEAHRDGCFGTCSIARSLSCGTRQGNEGLTMPVCETEENGGVVQAVALLNANLVMPMVAYSDVEGTSPPPLLILYCTDGQQGALASEAGDGGWVRHGTNSTIVENLSAFSFGAAHLMQSSARRIELVEANITRYLLPGGSTSGLLVPLHCLSRTVASLSSGPTGITNIVVLVNVEQRPTASWDDARLNTTVVAAIQGSLSRLAADNMDVFGRCSSRSVFTNQATRASSTLSVEDAGRIQCIANAVTSMVMTSRLSHHRGGTTSHSISSFEETLHNVVAIPQEARPRPGDAPLTAATLRFFIEESLRRQYSVGCGPQ</sequence>
<organism evidence="1 2">
    <name type="scientific">Bodo saltans</name>
    <name type="common">Flagellated protozoan</name>
    <dbReference type="NCBI Taxonomy" id="75058"/>
    <lineage>
        <taxon>Eukaryota</taxon>
        <taxon>Discoba</taxon>
        <taxon>Euglenozoa</taxon>
        <taxon>Kinetoplastea</taxon>
        <taxon>Metakinetoplastina</taxon>
        <taxon>Eubodonida</taxon>
        <taxon>Bodonidae</taxon>
        <taxon>Bodo</taxon>
    </lineage>
</organism>
<evidence type="ECO:0000313" key="1">
    <source>
        <dbReference type="EMBL" id="CUI14463.1"/>
    </source>
</evidence>
<name>A0A0S4KLK6_BODSA</name>
<dbReference type="VEuPathDB" id="TriTrypDB:BSAL_88770"/>
<keyword evidence="2" id="KW-1185">Reference proteome</keyword>
<dbReference type="Proteomes" id="UP000051952">
    <property type="component" value="Unassembled WGS sequence"/>
</dbReference>
<gene>
    <name evidence="1" type="ORF">BSAL_88770</name>
</gene>
<accession>A0A0S4KLK6</accession>
<dbReference type="EMBL" id="CYKH01001118">
    <property type="protein sequence ID" value="CUI14463.1"/>
    <property type="molecule type" value="Genomic_DNA"/>
</dbReference>
<reference evidence="2" key="1">
    <citation type="submission" date="2015-09" db="EMBL/GenBank/DDBJ databases">
        <authorList>
            <consortium name="Pathogen Informatics"/>
        </authorList>
    </citation>
    <scope>NUCLEOTIDE SEQUENCE [LARGE SCALE GENOMIC DNA]</scope>
    <source>
        <strain evidence="2">Lake Konstanz</strain>
    </source>
</reference>
<dbReference type="AlphaFoldDB" id="A0A0S4KLK6"/>